<proteinExistence type="predicted"/>
<reference evidence="1 2" key="1">
    <citation type="submission" date="2023-07" db="EMBL/GenBank/DDBJ databases">
        <title>Genomic Encyclopedia of Type Strains, Phase IV (KMG-IV): sequencing the most valuable type-strain genomes for metagenomic binning, comparative biology and taxonomic classification.</title>
        <authorList>
            <person name="Goeker M."/>
        </authorList>
    </citation>
    <scope>NUCLEOTIDE SEQUENCE [LARGE SCALE GENOMIC DNA]</scope>
    <source>
        <strain evidence="1 2">B6-8</strain>
    </source>
</reference>
<name>A0ABU0HFK3_9HYPH</name>
<dbReference type="Proteomes" id="UP001241603">
    <property type="component" value="Unassembled WGS sequence"/>
</dbReference>
<keyword evidence="2" id="KW-1185">Reference proteome</keyword>
<dbReference type="RefSeq" id="WP_266351402.1">
    <property type="nucleotide sequence ID" value="NZ_JAPKNG010000010.1"/>
</dbReference>
<evidence type="ECO:0000313" key="2">
    <source>
        <dbReference type="Proteomes" id="UP001241603"/>
    </source>
</evidence>
<dbReference type="EMBL" id="JAUSVO010000010">
    <property type="protein sequence ID" value="MDQ0440515.1"/>
    <property type="molecule type" value="Genomic_DNA"/>
</dbReference>
<gene>
    <name evidence="1" type="ORF">QO014_004932</name>
</gene>
<comment type="caution">
    <text evidence="1">The sequence shown here is derived from an EMBL/GenBank/DDBJ whole genome shotgun (WGS) entry which is preliminary data.</text>
</comment>
<organism evidence="1 2">
    <name type="scientific">Kaistia dalseonensis</name>
    <dbReference type="NCBI Taxonomy" id="410840"/>
    <lineage>
        <taxon>Bacteria</taxon>
        <taxon>Pseudomonadati</taxon>
        <taxon>Pseudomonadota</taxon>
        <taxon>Alphaproteobacteria</taxon>
        <taxon>Hyphomicrobiales</taxon>
        <taxon>Kaistiaceae</taxon>
        <taxon>Kaistia</taxon>
    </lineage>
</organism>
<sequence>MSSPKRWTIDELRSDAAQARNLFRHERLDEPLELYSKLFVRFSDIFRSTIQKIETISANPVDAELLSKLIQDRDGQKAFRYLAAPPISEDDLETVADAKLTASKLRADIDAATSIRDTMLQILDPHRFPWIAEGRSATSEELERAIIASAALAAATDVTTIRRGLAKNTQEQAVKDLLKSVGMVEVPRRAIPMLSAAPKPGEFCGETTLAGTRADVVATLRDNRILAIECKVSNSAVNSYKRLVHDTGGKASTWYNKLGRAQVIPAAVMSGVFSPANCFAVQDDLSVALFWQHRLSDLSDFVNSV</sequence>
<evidence type="ECO:0008006" key="3">
    <source>
        <dbReference type="Google" id="ProtNLM"/>
    </source>
</evidence>
<dbReference type="Pfam" id="PF09572">
    <property type="entry name" value="RE_XamI"/>
    <property type="match status" value="1"/>
</dbReference>
<accession>A0ABU0HFK3</accession>
<dbReference type="InterPro" id="IPR019072">
    <property type="entry name" value="Restrct_endonuc_II_XamI"/>
</dbReference>
<protein>
    <recommendedName>
        <fullName evidence="3">XamI family restriction endonuclease</fullName>
    </recommendedName>
</protein>
<evidence type="ECO:0000313" key="1">
    <source>
        <dbReference type="EMBL" id="MDQ0440515.1"/>
    </source>
</evidence>